<evidence type="ECO:0000313" key="8">
    <source>
        <dbReference type="Proteomes" id="UP000186108"/>
    </source>
</evidence>
<keyword evidence="2 5" id="KW-0812">Transmembrane</keyword>
<dbReference type="PROSITE" id="PS00217">
    <property type="entry name" value="SUGAR_TRANSPORT_2"/>
    <property type="match status" value="1"/>
</dbReference>
<feature type="transmembrane region" description="Helical" evidence="5">
    <location>
        <begin position="84"/>
        <end position="105"/>
    </location>
</feature>
<keyword evidence="3 5" id="KW-1133">Transmembrane helix</keyword>
<feature type="transmembrane region" description="Helical" evidence="5">
    <location>
        <begin position="345"/>
        <end position="363"/>
    </location>
</feature>
<dbReference type="PATRIC" id="fig|37919.13.peg.6504"/>
<dbReference type="PANTHER" id="PTHR23508">
    <property type="entry name" value="CARBOXYLIC ACID TRANSPORTER PROTEIN HOMOLOG"/>
    <property type="match status" value="1"/>
</dbReference>
<evidence type="ECO:0000313" key="7">
    <source>
        <dbReference type="EMBL" id="ANS30853.1"/>
    </source>
</evidence>
<dbReference type="Pfam" id="PF07690">
    <property type="entry name" value="MFS_1"/>
    <property type="match status" value="1"/>
</dbReference>
<dbReference type="PROSITE" id="PS50850">
    <property type="entry name" value="MFS"/>
    <property type="match status" value="1"/>
</dbReference>
<evidence type="ECO:0000256" key="5">
    <source>
        <dbReference type="SAM" id="Phobius"/>
    </source>
</evidence>
<name>A0A1B1KE09_RHOOP</name>
<evidence type="ECO:0000256" key="3">
    <source>
        <dbReference type="ARBA" id="ARBA00022989"/>
    </source>
</evidence>
<evidence type="ECO:0000256" key="1">
    <source>
        <dbReference type="ARBA" id="ARBA00004651"/>
    </source>
</evidence>
<feature type="transmembrane region" description="Helical" evidence="5">
    <location>
        <begin position="201"/>
        <end position="221"/>
    </location>
</feature>
<dbReference type="CDD" id="cd17365">
    <property type="entry name" value="MFS_PcaK_like"/>
    <property type="match status" value="1"/>
</dbReference>
<dbReference type="EMBL" id="CP009111">
    <property type="protein sequence ID" value="ANS30853.1"/>
    <property type="molecule type" value="Genomic_DNA"/>
</dbReference>
<evidence type="ECO:0000256" key="4">
    <source>
        <dbReference type="ARBA" id="ARBA00023136"/>
    </source>
</evidence>
<keyword evidence="4 5" id="KW-0472">Membrane</keyword>
<dbReference type="SUPFAM" id="SSF103473">
    <property type="entry name" value="MFS general substrate transporter"/>
    <property type="match status" value="1"/>
</dbReference>
<protein>
    <submittedName>
        <fullName evidence="7">Aromatic acid symporter</fullName>
    </submittedName>
</protein>
<comment type="subcellular location">
    <subcellularLocation>
        <location evidence="1">Cell membrane</location>
        <topology evidence="1">Multi-pass membrane protein</topology>
    </subcellularLocation>
</comment>
<dbReference type="Proteomes" id="UP000186108">
    <property type="component" value="Chromosome"/>
</dbReference>
<dbReference type="AlphaFoldDB" id="A0A1B1KE09"/>
<accession>A0A1B1KE09</accession>
<evidence type="ECO:0000259" key="6">
    <source>
        <dbReference type="PROSITE" id="PS50850"/>
    </source>
</evidence>
<feature type="transmembrane region" description="Helical" evidence="5">
    <location>
        <begin position="173"/>
        <end position="195"/>
    </location>
</feature>
<dbReference type="PANTHER" id="PTHR23508:SF10">
    <property type="entry name" value="CARBOXYLIC ACID TRANSPORTER PROTEIN HOMOLOG"/>
    <property type="match status" value="1"/>
</dbReference>
<dbReference type="Gene3D" id="1.20.1250.20">
    <property type="entry name" value="MFS general substrate transporter like domains"/>
    <property type="match status" value="1"/>
</dbReference>
<feature type="transmembrane region" description="Helical" evidence="5">
    <location>
        <begin position="316"/>
        <end position="338"/>
    </location>
</feature>
<dbReference type="GO" id="GO:0046943">
    <property type="term" value="F:carboxylic acid transmembrane transporter activity"/>
    <property type="evidence" value="ECO:0007669"/>
    <property type="project" value="TreeGrafter"/>
</dbReference>
<dbReference type="InterPro" id="IPR020846">
    <property type="entry name" value="MFS_dom"/>
</dbReference>
<dbReference type="InterPro" id="IPR036259">
    <property type="entry name" value="MFS_trans_sf"/>
</dbReference>
<feature type="transmembrane region" description="Helical" evidence="5">
    <location>
        <begin position="437"/>
        <end position="455"/>
    </location>
</feature>
<reference evidence="7 8" key="1">
    <citation type="submission" date="2014-07" db="EMBL/GenBank/DDBJ databases">
        <authorList>
            <person name="Zhang J.E."/>
            <person name="Yang H."/>
            <person name="Guo J."/>
            <person name="Deng Z."/>
            <person name="Luo H."/>
            <person name="Luo M."/>
            <person name="Zhao B."/>
        </authorList>
    </citation>
    <scope>NUCLEOTIDE SEQUENCE [LARGE SCALE GENOMIC DNA]</scope>
    <source>
        <strain evidence="7 8">1CP</strain>
    </source>
</reference>
<dbReference type="InterPro" id="IPR011701">
    <property type="entry name" value="MFS"/>
</dbReference>
<dbReference type="GO" id="GO:0005886">
    <property type="term" value="C:plasma membrane"/>
    <property type="evidence" value="ECO:0007669"/>
    <property type="project" value="UniProtKB-SubCell"/>
</dbReference>
<feature type="transmembrane region" description="Helical" evidence="5">
    <location>
        <begin position="405"/>
        <end position="431"/>
    </location>
</feature>
<dbReference type="InterPro" id="IPR005829">
    <property type="entry name" value="Sugar_transporter_CS"/>
</dbReference>
<sequence length="475" mass="50038">MIAPLVPTAATLPRIGSMPLSQNPLSQNPLSQNTVTSIISNARLRPFHYGVVALCSLLMIIDGYDMVSYGTVIVHLMDEWNMDPVTAGTLGSAALVGMLIGGLFVAPLADRYGRRPLMLICVTVASVASFSCAFAGAPAQLGILRLVVGVSLGALVPNFTALIAELAPRTSKALLVTFVSSFYSVGGIAAAVFAINVEPLWTWRGVFYVAGLPLLLLPVLLRYLPESPEFLAINGRQDKLEAVLSKVDPGRDLSDVVATPRPEVRKAPVAQLFTNGNALNSFLIWIFFAMCMLLSYGLNTWLPKLMQTAGYALSSALWTLVVLNLGGIAGAIFGGWLADRWSYRNTLITYFSLASLSLVGLSFDPAAALLNVLLFVAGAATIGALAIIHAFAVEFYPTEVRSTGVGWAAGMGRIGAIGGPTLGGALLALHLPFQQNFLAVAVPGVVGAVAVAIVAKRKFRSPRTESAAPSPVLAS</sequence>
<proteinExistence type="predicted"/>
<feature type="transmembrane region" description="Helical" evidence="5">
    <location>
        <begin position="369"/>
        <end position="393"/>
    </location>
</feature>
<feature type="transmembrane region" description="Helical" evidence="5">
    <location>
        <begin position="117"/>
        <end position="137"/>
    </location>
</feature>
<feature type="transmembrane region" description="Helical" evidence="5">
    <location>
        <begin position="143"/>
        <end position="166"/>
    </location>
</feature>
<gene>
    <name evidence="7" type="ORF">R1CP_31130</name>
</gene>
<feature type="domain" description="Major facilitator superfamily (MFS) profile" evidence="6">
    <location>
        <begin position="51"/>
        <end position="459"/>
    </location>
</feature>
<evidence type="ECO:0000256" key="2">
    <source>
        <dbReference type="ARBA" id="ARBA00022692"/>
    </source>
</evidence>
<feature type="transmembrane region" description="Helical" evidence="5">
    <location>
        <begin position="278"/>
        <end position="296"/>
    </location>
</feature>
<organism evidence="7 8">
    <name type="scientific">Rhodococcus opacus</name>
    <name type="common">Nocardia opaca</name>
    <dbReference type="NCBI Taxonomy" id="37919"/>
    <lineage>
        <taxon>Bacteria</taxon>
        <taxon>Bacillati</taxon>
        <taxon>Actinomycetota</taxon>
        <taxon>Actinomycetes</taxon>
        <taxon>Mycobacteriales</taxon>
        <taxon>Nocardiaceae</taxon>
        <taxon>Rhodococcus</taxon>
    </lineage>
</organism>
<feature type="transmembrane region" description="Helical" evidence="5">
    <location>
        <begin position="47"/>
        <end position="64"/>
    </location>
</feature>